<feature type="region of interest" description="Disordered" evidence="1">
    <location>
        <begin position="1"/>
        <end position="21"/>
    </location>
</feature>
<evidence type="ECO:0000313" key="5">
    <source>
        <dbReference type="Proteomes" id="UP000000647"/>
    </source>
</evidence>
<keyword evidence="2" id="KW-1133">Transmembrane helix</keyword>
<feature type="transmembrane region" description="Helical" evidence="2">
    <location>
        <begin position="342"/>
        <end position="361"/>
    </location>
</feature>
<dbReference type="KEGG" id="hha:Hhal_0190"/>
<evidence type="ECO:0000313" key="4">
    <source>
        <dbReference type="EMBL" id="ABM60984.1"/>
    </source>
</evidence>
<feature type="transmembrane region" description="Helical" evidence="2">
    <location>
        <begin position="33"/>
        <end position="55"/>
    </location>
</feature>
<keyword evidence="2" id="KW-0812">Transmembrane</keyword>
<dbReference type="Pfam" id="PF04235">
    <property type="entry name" value="DUF418"/>
    <property type="match status" value="1"/>
</dbReference>
<dbReference type="InterPro" id="IPR052529">
    <property type="entry name" value="Bact_Transport_Assoc"/>
</dbReference>
<organism evidence="4 5">
    <name type="scientific">Halorhodospira halophila (strain DSM 244 / SL1)</name>
    <name type="common">Ectothiorhodospira halophila (strain DSM 244 / SL1)</name>
    <dbReference type="NCBI Taxonomy" id="349124"/>
    <lineage>
        <taxon>Bacteria</taxon>
        <taxon>Pseudomonadati</taxon>
        <taxon>Pseudomonadota</taxon>
        <taxon>Gammaproteobacteria</taxon>
        <taxon>Chromatiales</taxon>
        <taxon>Ectothiorhodospiraceae</taxon>
        <taxon>Halorhodospira</taxon>
    </lineage>
</organism>
<dbReference type="eggNOG" id="COG2311">
    <property type="taxonomic scope" value="Bacteria"/>
</dbReference>
<keyword evidence="2" id="KW-0472">Membrane</keyword>
<dbReference type="EMBL" id="CP000544">
    <property type="protein sequence ID" value="ABM60984.1"/>
    <property type="molecule type" value="Genomic_DNA"/>
</dbReference>
<reference evidence="4 5" key="2">
    <citation type="journal article" date="2013" name="Stand. Genomic Sci.">
        <title>Complete genome sequence of Halorhodospira halophila SL1.</title>
        <authorList>
            <person name="Challacombe J.F."/>
            <person name="Majid S."/>
            <person name="Deole R."/>
            <person name="Brettin T.S."/>
            <person name="Bruce D."/>
            <person name="Delano S.F."/>
            <person name="Detter J.C."/>
            <person name="Gleasner C.D."/>
            <person name="Han C.S."/>
            <person name="Misra M."/>
            <person name="Reitenga K.G."/>
            <person name="Mikhailova N."/>
            <person name="Woyke T."/>
            <person name="Pitluck S."/>
            <person name="Nolan M."/>
            <person name="Land M.L."/>
            <person name="Saunders E."/>
            <person name="Tapia R."/>
            <person name="Lapidus A."/>
            <person name="Ivanova N."/>
            <person name="Hoff W.D."/>
        </authorList>
    </citation>
    <scope>NUCLEOTIDE SEQUENCE [LARGE SCALE GENOMIC DNA]</scope>
    <source>
        <strain evidence="5">DSM 244 / SL1</strain>
    </source>
</reference>
<feature type="transmembrane region" description="Helical" evidence="2">
    <location>
        <begin position="305"/>
        <end position="322"/>
    </location>
</feature>
<dbReference type="OrthoDB" id="9807744at2"/>
<feature type="transmembrane region" description="Helical" evidence="2">
    <location>
        <begin position="234"/>
        <end position="250"/>
    </location>
</feature>
<dbReference type="HOGENOM" id="CLU_039610_0_0_6"/>
<dbReference type="AlphaFoldDB" id="A1WTH2"/>
<feature type="domain" description="DUF418" evidence="3">
    <location>
        <begin position="248"/>
        <end position="408"/>
    </location>
</feature>
<dbReference type="InterPro" id="IPR007349">
    <property type="entry name" value="DUF418"/>
</dbReference>
<name>A1WTH2_HALHL</name>
<dbReference type="Proteomes" id="UP000000647">
    <property type="component" value="Chromosome"/>
</dbReference>
<sequence length="428" mass="46347">MLYPSGPMHHPGHTEQPMGSGQRLESLDAVRGAAVLGILVINIQLFAMPVAGLLSPTLLGGFEGWDYVVWAIGHVFFEGKFIALFAALFGAGAVLLAERHRAAGINPWVVHRRRMLALGAIGLAHGTLLWMGDILFIYAAMGLLAFLFIDRTPRALLAWGAALYALPILLTMAAGWGLTLLPTAGFIKLASASPPVHEEITAAIEAYQGGWLTQMEQRLPEALTRYLVGTPARLGWLTLGCMLIGMAAYKNGFLTGAWSSRAYARVVGYGLGIGVPMSIVGIAYREWRDWELLSGFFFSTQLNQLAVPFVAAGWAALIILAFQRGWLGRLHWPLTAVGRTALSGYLLQSVLCTLVFYGHGLGLYGEMGRPTQLLVVLGVWLVLLIAAPLWLRAFRMGPAEWLLRQATQLPRPAPPCPPVPPPRSPDAG</sequence>
<protein>
    <recommendedName>
        <fullName evidence="3">DUF418 domain-containing protein</fullName>
    </recommendedName>
</protein>
<reference evidence="5" key="1">
    <citation type="submission" date="2006-12" db="EMBL/GenBank/DDBJ databases">
        <title>Complete sequence of Halorhodospira halophila SL1.</title>
        <authorList>
            <consortium name="US DOE Joint Genome Institute"/>
            <person name="Copeland A."/>
            <person name="Lucas S."/>
            <person name="Lapidus A."/>
            <person name="Barry K."/>
            <person name="Detter J.C."/>
            <person name="Glavina del Rio T."/>
            <person name="Hammon N."/>
            <person name="Israni S."/>
            <person name="Dalin E."/>
            <person name="Tice H."/>
            <person name="Pitluck S."/>
            <person name="Saunders E."/>
            <person name="Brettin T."/>
            <person name="Bruce D."/>
            <person name="Han C."/>
            <person name="Tapia R."/>
            <person name="Schmutz J."/>
            <person name="Larimer F."/>
            <person name="Land M."/>
            <person name="Hauser L."/>
            <person name="Kyrpides N."/>
            <person name="Mikhailova N."/>
            <person name="Hoff W."/>
            <person name="Richardson P."/>
        </authorList>
    </citation>
    <scope>NUCLEOTIDE SEQUENCE [LARGE SCALE GENOMIC DNA]</scope>
    <source>
        <strain evidence="5">DSM 244 / SL1</strain>
    </source>
</reference>
<feature type="transmembrane region" description="Helical" evidence="2">
    <location>
        <begin position="262"/>
        <end position="284"/>
    </location>
</feature>
<feature type="transmembrane region" description="Helical" evidence="2">
    <location>
        <begin position="161"/>
        <end position="181"/>
    </location>
</feature>
<accession>A1WTH2</accession>
<feature type="transmembrane region" description="Helical" evidence="2">
    <location>
        <begin position="67"/>
        <end position="96"/>
    </location>
</feature>
<evidence type="ECO:0000256" key="2">
    <source>
        <dbReference type="SAM" id="Phobius"/>
    </source>
</evidence>
<evidence type="ECO:0000256" key="1">
    <source>
        <dbReference type="SAM" id="MobiDB-lite"/>
    </source>
</evidence>
<dbReference type="PANTHER" id="PTHR30590:SF2">
    <property type="entry name" value="INNER MEMBRANE PROTEIN"/>
    <property type="match status" value="1"/>
</dbReference>
<evidence type="ECO:0000259" key="3">
    <source>
        <dbReference type="Pfam" id="PF04235"/>
    </source>
</evidence>
<proteinExistence type="predicted"/>
<keyword evidence="5" id="KW-1185">Reference proteome</keyword>
<feature type="transmembrane region" description="Helical" evidence="2">
    <location>
        <begin position="116"/>
        <end position="149"/>
    </location>
</feature>
<gene>
    <name evidence="4" type="ordered locus">Hhal_0190</name>
</gene>
<feature type="transmembrane region" description="Helical" evidence="2">
    <location>
        <begin position="373"/>
        <end position="391"/>
    </location>
</feature>
<dbReference type="PANTHER" id="PTHR30590">
    <property type="entry name" value="INNER MEMBRANE PROTEIN"/>
    <property type="match status" value="1"/>
</dbReference>